<dbReference type="OrthoDB" id="417450at2759"/>
<dbReference type="PANTHER" id="PTHR10666">
    <property type="entry name" value="UBIQUITIN"/>
    <property type="match status" value="1"/>
</dbReference>
<feature type="domain" description="Ubiquitin-like" evidence="1">
    <location>
        <begin position="1"/>
        <end position="78"/>
    </location>
</feature>
<dbReference type="SUPFAM" id="SSF54236">
    <property type="entry name" value="Ubiquitin-like"/>
    <property type="match status" value="2"/>
</dbReference>
<evidence type="ECO:0000259" key="1">
    <source>
        <dbReference type="PROSITE" id="PS50053"/>
    </source>
</evidence>
<dbReference type="Gene3D" id="3.10.20.90">
    <property type="entry name" value="Phosphatidylinositol 3-kinase Catalytic Subunit, Chain A, domain 1"/>
    <property type="match status" value="2"/>
</dbReference>
<feature type="non-terminal residue" evidence="2">
    <location>
        <position position="142"/>
    </location>
</feature>
<sequence>LQIFVSIFHARTISLKVHKEQAIHTVLRTVFDAEGVPLISDDVFLTSNGNLLDINKTFLEQDITRHSTIHIIARIRGGGPGSILVTIHDKDETKRCIIGIQERATVSKLKKKLERETGVPASMQILRIGNKVLDDKSEIADH</sequence>
<protein>
    <recommendedName>
        <fullName evidence="1">Ubiquitin-like domain-containing protein</fullName>
    </recommendedName>
</protein>
<dbReference type="InterPro" id="IPR000626">
    <property type="entry name" value="Ubiquitin-like_dom"/>
</dbReference>
<feature type="domain" description="Ubiquitin-like" evidence="1">
    <location>
        <begin position="83"/>
        <end position="142"/>
    </location>
</feature>
<dbReference type="STRING" id="1160509.A0A3N4HZY0"/>
<feature type="non-terminal residue" evidence="2">
    <location>
        <position position="1"/>
    </location>
</feature>
<name>A0A3N4HZY0_ASCIM</name>
<dbReference type="AlphaFoldDB" id="A0A3N4HZY0"/>
<dbReference type="Pfam" id="PF00240">
    <property type="entry name" value="ubiquitin"/>
    <property type="match status" value="1"/>
</dbReference>
<accession>A0A3N4HZY0</accession>
<dbReference type="EMBL" id="ML119725">
    <property type="protein sequence ID" value="RPA77511.1"/>
    <property type="molecule type" value="Genomic_DNA"/>
</dbReference>
<organism evidence="2 3">
    <name type="scientific">Ascobolus immersus RN42</name>
    <dbReference type="NCBI Taxonomy" id="1160509"/>
    <lineage>
        <taxon>Eukaryota</taxon>
        <taxon>Fungi</taxon>
        <taxon>Dikarya</taxon>
        <taxon>Ascomycota</taxon>
        <taxon>Pezizomycotina</taxon>
        <taxon>Pezizomycetes</taxon>
        <taxon>Pezizales</taxon>
        <taxon>Ascobolaceae</taxon>
        <taxon>Ascobolus</taxon>
    </lineage>
</organism>
<gene>
    <name evidence="2" type="ORF">BJ508DRAFT_185176</name>
</gene>
<dbReference type="InterPro" id="IPR029071">
    <property type="entry name" value="Ubiquitin-like_domsf"/>
</dbReference>
<reference evidence="2 3" key="1">
    <citation type="journal article" date="2018" name="Nat. Ecol. Evol.">
        <title>Pezizomycetes genomes reveal the molecular basis of ectomycorrhizal truffle lifestyle.</title>
        <authorList>
            <person name="Murat C."/>
            <person name="Payen T."/>
            <person name="Noel B."/>
            <person name="Kuo A."/>
            <person name="Morin E."/>
            <person name="Chen J."/>
            <person name="Kohler A."/>
            <person name="Krizsan K."/>
            <person name="Balestrini R."/>
            <person name="Da Silva C."/>
            <person name="Montanini B."/>
            <person name="Hainaut M."/>
            <person name="Levati E."/>
            <person name="Barry K.W."/>
            <person name="Belfiori B."/>
            <person name="Cichocki N."/>
            <person name="Clum A."/>
            <person name="Dockter R.B."/>
            <person name="Fauchery L."/>
            <person name="Guy J."/>
            <person name="Iotti M."/>
            <person name="Le Tacon F."/>
            <person name="Lindquist E.A."/>
            <person name="Lipzen A."/>
            <person name="Malagnac F."/>
            <person name="Mello A."/>
            <person name="Molinier V."/>
            <person name="Miyauchi S."/>
            <person name="Poulain J."/>
            <person name="Riccioni C."/>
            <person name="Rubini A."/>
            <person name="Sitrit Y."/>
            <person name="Splivallo R."/>
            <person name="Traeger S."/>
            <person name="Wang M."/>
            <person name="Zifcakova L."/>
            <person name="Wipf D."/>
            <person name="Zambonelli A."/>
            <person name="Paolocci F."/>
            <person name="Nowrousian M."/>
            <person name="Ottonello S."/>
            <person name="Baldrian P."/>
            <person name="Spatafora J.W."/>
            <person name="Henrissat B."/>
            <person name="Nagy L.G."/>
            <person name="Aury J.M."/>
            <person name="Wincker P."/>
            <person name="Grigoriev I.V."/>
            <person name="Bonfante P."/>
            <person name="Martin F.M."/>
        </authorList>
    </citation>
    <scope>NUCLEOTIDE SEQUENCE [LARGE SCALE GENOMIC DNA]</scope>
    <source>
        <strain evidence="2 3">RN42</strain>
    </source>
</reference>
<dbReference type="PROSITE" id="PS50053">
    <property type="entry name" value="UBIQUITIN_2"/>
    <property type="match status" value="2"/>
</dbReference>
<dbReference type="InterPro" id="IPR050158">
    <property type="entry name" value="Ubiquitin_ubiquitin-like"/>
</dbReference>
<keyword evidence="3" id="KW-1185">Reference proteome</keyword>
<dbReference type="CDD" id="cd17039">
    <property type="entry name" value="Ubl_ubiquitin_like"/>
    <property type="match status" value="1"/>
</dbReference>
<evidence type="ECO:0000313" key="3">
    <source>
        <dbReference type="Proteomes" id="UP000275078"/>
    </source>
</evidence>
<proteinExistence type="predicted"/>
<evidence type="ECO:0000313" key="2">
    <source>
        <dbReference type="EMBL" id="RPA77511.1"/>
    </source>
</evidence>
<dbReference type="Proteomes" id="UP000275078">
    <property type="component" value="Unassembled WGS sequence"/>
</dbReference>